<evidence type="ECO:0000256" key="2">
    <source>
        <dbReference type="SAM" id="SignalP"/>
    </source>
</evidence>
<feature type="transmembrane region" description="Helical" evidence="1">
    <location>
        <begin position="97"/>
        <end position="126"/>
    </location>
</feature>
<feature type="chain" id="PRO_5014918997" evidence="2">
    <location>
        <begin position="31"/>
        <end position="188"/>
    </location>
</feature>
<keyword evidence="1" id="KW-0812">Transmembrane</keyword>
<reference evidence="3" key="1">
    <citation type="submission" date="2018-02" db="EMBL/GenBank/DDBJ databases">
        <authorList>
            <person name="Cohen D.B."/>
            <person name="Kent A.D."/>
        </authorList>
    </citation>
    <scope>NUCLEOTIDE SEQUENCE</scope>
</reference>
<dbReference type="AlphaFoldDB" id="A0A2N9HWQ6"/>
<dbReference type="EMBL" id="OIVN01004221">
    <property type="protein sequence ID" value="SPD16091.1"/>
    <property type="molecule type" value="Genomic_DNA"/>
</dbReference>
<protein>
    <submittedName>
        <fullName evidence="3">Uncharacterized protein</fullName>
    </submittedName>
</protein>
<organism evidence="3">
    <name type="scientific">Fagus sylvatica</name>
    <name type="common">Beechnut</name>
    <dbReference type="NCBI Taxonomy" id="28930"/>
    <lineage>
        <taxon>Eukaryota</taxon>
        <taxon>Viridiplantae</taxon>
        <taxon>Streptophyta</taxon>
        <taxon>Embryophyta</taxon>
        <taxon>Tracheophyta</taxon>
        <taxon>Spermatophyta</taxon>
        <taxon>Magnoliopsida</taxon>
        <taxon>eudicotyledons</taxon>
        <taxon>Gunneridae</taxon>
        <taxon>Pentapetalae</taxon>
        <taxon>rosids</taxon>
        <taxon>fabids</taxon>
        <taxon>Fagales</taxon>
        <taxon>Fagaceae</taxon>
        <taxon>Fagus</taxon>
    </lineage>
</organism>
<proteinExistence type="predicted"/>
<feature type="signal peptide" evidence="2">
    <location>
        <begin position="1"/>
        <end position="30"/>
    </location>
</feature>
<gene>
    <name evidence="3" type="ORF">FSB_LOCUS43973</name>
</gene>
<accession>A0A2N9HWQ6</accession>
<keyword evidence="1" id="KW-1133">Transmembrane helix</keyword>
<sequence>MEQSISKKSWCRFALLLLIIMSLKVHLSTASDTLYPGQRGWIKEDGSETGVSLFATQTTVFSAILLYHMPTVSDAVERWTLSDMMMRRSRAKRHHDFLLMLCSMLCLHLLNLVRLLVSAGFGAFAISRSSDEVEADTKWCDGAVGKSSLTASSSHGRFDNVMKTSVEHTCTREIDECPRFDLVLRKIS</sequence>
<keyword evidence="2" id="KW-0732">Signal</keyword>
<evidence type="ECO:0000256" key="1">
    <source>
        <dbReference type="SAM" id="Phobius"/>
    </source>
</evidence>
<name>A0A2N9HWQ6_FAGSY</name>
<keyword evidence="1" id="KW-0472">Membrane</keyword>
<evidence type="ECO:0000313" key="3">
    <source>
        <dbReference type="EMBL" id="SPD16091.1"/>
    </source>
</evidence>
<feature type="transmembrane region" description="Helical" evidence="1">
    <location>
        <begin position="54"/>
        <end position="76"/>
    </location>
</feature>